<keyword evidence="4" id="KW-1185">Reference proteome</keyword>
<evidence type="ECO:0000313" key="4">
    <source>
        <dbReference type="Proteomes" id="UP000007305"/>
    </source>
</evidence>
<reference evidence="4" key="1">
    <citation type="submission" date="2015-12" db="EMBL/GenBank/DDBJ databases">
        <title>Update maize B73 reference genome by single molecule sequencing technologies.</title>
        <authorList>
            <consortium name="Maize Genome Sequencing Project"/>
            <person name="Ware D."/>
        </authorList>
    </citation>
    <scope>NUCLEOTIDE SEQUENCE [LARGE SCALE GENOMIC DNA]</scope>
    <source>
        <strain evidence="4">cv. B73</strain>
    </source>
</reference>
<evidence type="ECO:0007829" key="5">
    <source>
        <dbReference type="PeptideAtlas" id="A0A804QD60"/>
    </source>
</evidence>
<gene>
    <name evidence="3" type="primary">LOC100276181</name>
</gene>
<keyword evidence="5" id="KW-1267">Proteomics identification</keyword>
<dbReference type="Gramene" id="Zm00001eb322970_T003">
    <property type="protein sequence ID" value="Zm00001eb322970_P003"/>
    <property type="gene ID" value="Zm00001eb322970"/>
</dbReference>
<keyword evidence="2" id="KW-0472">Membrane</keyword>
<feature type="transmembrane region" description="Helical" evidence="2">
    <location>
        <begin position="144"/>
        <end position="164"/>
    </location>
</feature>
<dbReference type="OrthoDB" id="779856at2759"/>
<feature type="region of interest" description="Disordered" evidence="1">
    <location>
        <begin position="45"/>
        <end position="93"/>
    </location>
</feature>
<keyword evidence="2" id="KW-1133">Transmembrane helix</keyword>
<dbReference type="AlphaFoldDB" id="A0A804QD60"/>
<proteinExistence type="evidence at protein level"/>
<reference evidence="3" key="2">
    <citation type="submission" date="2019-07" db="EMBL/GenBank/DDBJ databases">
        <authorList>
            <person name="Seetharam A."/>
            <person name="Woodhouse M."/>
            <person name="Cannon E."/>
        </authorList>
    </citation>
    <scope>NUCLEOTIDE SEQUENCE [LARGE SCALE GENOMIC DNA]</scope>
    <source>
        <strain evidence="3">cv. B73</strain>
    </source>
</reference>
<protein>
    <submittedName>
        <fullName evidence="3">Uncharacterized protein</fullName>
    </submittedName>
</protein>
<dbReference type="FunCoup" id="A0A804QD60">
    <property type="interactions" value="1864"/>
</dbReference>
<sequence>MEDLVSSPSFRSVLSSSSEGQAQSGESSWTDYFVDFMLSEEERKRQADASSYSYCATEDEGGSKYGGDGSNRDEEEEEEEEESMVSDAASHAPTTAGATALIPAGRYKELKKLKKKPFGKALDHDGSLEDTASSPVNSPKVSCYISFLFLLLARLLVMLIWLFLGGSFFKVSVVSQLELSAKRRCNIRDLTKGVVGIGDDHGGEGMDVCTDATTTEGARLGDQYHTSIAPCAELKDKGICLFPFSVLLHYHGPN</sequence>
<dbReference type="PANTHER" id="PTHR33974">
    <property type="entry name" value="VASCULAR-RELATED UNKNOWN PROTEIN 1-RELATED"/>
    <property type="match status" value="1"/>
</dbReference>
<dbReference type="EnsemblPlants" id="Zm00001eb322970_T003">
    <property type="protein sequence ID" value="Zm00001eb322970_P003"/>
    <property type="gene ID" value="Zm00001eb322970"/>
</dbReference>
<accession>A0A804QD60</accession>
<name>A0A804QD60_MAIZE</name>
<evidence type="ECO:0000256" key="1">
    <source>
        <dbReference type="SAM" id="MobiDB-lite"/>
    </source>
</evidence>
<dbReference type="InterPro" id="IPR039280">
    <property type="entry name" value="VUP"/>
</dbReference>
<reference evidence="3" key="3">
    <citation type="submission" date="2021-05" db="UniProtKB">
        <authorList>
            <consortium name="EnsemblPlants"/>
        </authorList>
    </citation>
    <scope>IDENTIFICATION</scope>
    <source>
        <strain evidence="3">cv. B73</strain>
    </source>
</reference>
<dbReference type="PANTHER" id="PTHR33974:SF2">
    <property type="entry name" value="VASCULAR-RELATED UNKNOWN PROTEIN 1"/>
    <property type="match status" value="1"/>
</dbReference>
<keyword evidence="2" id="KW-0812">Transmembrane</keyword>
<evidence type="ECO:0000256" key="2">
    <source>
        <dbReference type="SAM" id="Phobius"/>
    </source>
</evidence>
<evidence type="ECO:0000313" key="3">
    <source>
        <dbReference type="EnsemblPlants" id="Zm00001eb322970_P003"/>
    </source>
</evidence>
<feature type="compositionally biased region" description="Acidic residues" evidence="1">
    <location>
        <begin position="73"/>
        <end position="84"/>
    </location>
</feature>
<dbReference type="GO" id="GO:0010089">
    <property type="term" value="P:xylem development"/>
    <property type="evidence" value="ECO:0007669"/>
    <property type="project" value="InterPro"/>
</dbReference>
<feature type="region of interest" description="Disordered" evidence="1">
    <location>
        <begin position="1"/>
        <end position="27"/>
    </location>
</feature>
<dbReference type="Proteomes" id="UP000007305">
    <property type="component" value="Chromosome 7"/>
</dbReference>
<organism evidence="3 4">
    <name type="scientific">Zea mays</name>
    <name type="common">Maize</name>
    <dbReference type="NCBI Taxonomy" id="4577"/>
    <lineage>
        <taxon>Eukaryota</taxon>
        <taxon>Viridiplantae</taxon>
        <taxon>Streptophyta</taxon>
        <taxon>Embryophyta</taxon>
        <taxon>Tracheophyta</taxon>
        <taxon>Spermatophyta</taxon>
        <taxon>Magnoliopsida</taxon>
        <taxon>Liliopsida</taxon>
        <taxon>Poales</taxon>
        <taxon>Poaceae</taxon>
        <taxon>PACMAD clade</taxon>
        <taxon>Panicoideae</taxon>
        <taxon>Andropogonodae</taxon>
        <taxon>Andropogoneae</taxon>
        <taxon>Tripsacinae</taxon>
        <taxon>Zea</taxon>
    </lineage>
</organism>
<dbReference type="InParanoid" id="A0A804QD60"/>